<dbReference type="RefSeq" id="WP_072283065.1">
    <property type="nucleotide sequence ID" value="NZ_CP015519.1"/>
</dbReference>
<dbReference type="OrthoDB" id="5519672at2"/>
<dbReference type="Pfam" id="PF05157">
    <property type="entry name" value="MshEN"/>
    <property type="match status" value="1"/>
</dbReference>
<dbReference type="EMBL" id="CP015519">
    <property type="protein sequence ID" value="APG27102.1"/>
    <property type="molecule type" value="Genomic_DNA"/>
</dbReference>
<dbReference type="SUPFAM" id="SSF160246">
    <property type="entry name" value="EspE N-terminal domain-like"/>
    <property type="match status" value="1"/>
</dbReference>
<dbReference type="KEGG" id="pef:A7E78_04185"/>
<proteinExistence type="predicted"/>
<sequence>MTDNKPKLGQMLVEAELINELQLKSALVHQQHWRCLFGASLVKLGYLDEEELLGFLADSLNLLRVDLKWRAIPREVLNLVPVDKAREYHVIPVDREVLHGTSYLLVATCDPTHLANLDDLAFLTGCEIRPALASEEEIRAAIDRCYGGRLEPPAPSTPPVPAGSSIDEQDKFHKLLLLMLAKGLISRSEYDLLK</sequence>
<dbReference type="PANTHER" id="PTHR30258:SF1">
    <property type="entry name" value="PROTEIN TRANSPORT PROTEIN HOFB HOMOLOG"/>
    <property type="match status" value="1"/>
</dbReference>
<dbReference type="STRING" id="1842532.A7E78_04185"/>
<dbReference type="InterPro" id="IPR037257">
    <property type="entry name" value="T2SS_E_N_sf"/>
</dbReference>
<evidence type="ECO:0000259" key="1">
    <source>
        <dbReference type="Pfam" id="PF05157"/>
    </source>
</evidence>
<dbReference type="Gene3D" id="3.30.300.160">
    <property type="entry name" value="Type II secretion system, protein E, N-terminal domain"/>
    <property type="match status" value="1"/>
</dbReference>
<dbReference type="GO" id="GO:0005886">
    <property type="term" value="C:plasma membrane"/>
    <property type="evidence" value="ECO:0007669"/>
    <property type="project" value="TreeGrafter"/>
</dbReference>
<protein>
    <recommendedName>
        <fullName evidence="1">Type II secretion system protein GspE N-terminal domain-containing protein</fullName>
    </recommendedName>
</protein>
<name>A0A1L3GME6_9BACT</name>
<gene>
    <name evidence="2" type="ORF">A7E78_04185</name>
</gene>
<evidence type="ECO:0000313" key="3">
    <source>
        <dbReference type="Proteomes" id="UP000182517"/>
    </source>
</evidence>
<dbReference type="AlphaFoldDB" id="A0A1L3GME6"/>
<accession>A0A1L3GME6</accession>
<keyword evidence="3" id="KW-1185">Reference proteome</keyword>
<evidence type="ECO:0000313" key="2">
    <source>
        <dbReference type="EMBL" id="APG27102.1"/>
    </source>
</evidence>
<organism evidence="2 3">
    <name type="scientific">Syntrophotalea acetylenivorans</name>
    <dbReference type="NCBI Taxonomy" id="1842532"/>
    <lineage>
        <taxon>Bacteria</taxon>
        <taxon>Pseudomonadati</taxon>
        <taxon>Thermodesulfobacteriota</taxon>
        <taxon>Desulfuromonadia</taxon>
        <taxon>Desulfuromonadales</taxon>
        <taxon>Syntrophotaleaceae</taxon>
        <taxon>Syntrophotalea</taxon>
    </lineage>
</organism>
<dbReference type="InterPro" id="IPR007831">
    <property type="entry name" value="T2SS_GspE_N"/>
</dbReference>
<feature type="domain" description="Type II secretion system protein GspE N-terminal" evidence="1">
    <location>
        <begin position="64"/>
        <end position="150"/>
    </location>
</feature>
<reference evidence="2 3" key="1">
    <citation type="journal article" date="2017" name="Genome Announc.">
        <title>Complete Genome Sequences of Two Acetylene-Fermenting Pelobacter acetylenicus Strains.</title>
        <authorList>
            <person name="Sutton J.M."/>
            <person name="Baesman S.M."/>
            <person name="Fierst J.L."/>
            <person name="Poret-Peterson A.T."/>
            <person name="Oremland R.S."/>
            <person name="Dunlap D.S."/>
            <person name="Akob D.M."/>
        </authorList>
    </citation>
    <scope>NUCLEOTIDE SEQUENCE [LARGE SCALE GENOMIC DNA]</scope>
    <source>
        <strain evidence="2 3">SFB93</strain>
    </source>
</reference>
<dbReference type="PANTHER" id="PTHR30258">
    <property type="entry name" value="TYPE II SECRETION SYSTEM PROTEIN GSPE-RELATED"/>
    <property type="match status" value="1"/>
</dbReference>
<dbReference type="GO" id="GO:0016887">
    <property type="term" value="F:ATP hydrolysis activity"/>
    <property type="evidence" value="ECO:0007669"/>
    <property type="project" value="TreeGrafter"/>
</dbReference>
<dbReference type="Proteomes" id="UP000182517">
    <property type="component" value="Chromosome"/>
</dbReference>